<dbReference type="PANTHER" id="PTHR33525:SF3">
    <property type="entry name" value="RIBONUCLEASE Y"/>
    <property type="match status" value="1"/>
</dbReference>
<keyword evidence="3" id="KW-1185">Reference proteome</keyword>
<dbReference type="InterPro" id="IPR013976">
    <property type="entry name" value="HDOD"/>
</dbReference>
<sequence length="279" mass="31202">MNNPDAEIIRKISNLPSLSAVVTELLTTIENEEVDFDIIAKKISHDQALTAKTLRLANSSFYGMQHKINSIQEAIAILGFRSVKTLITTTAITGSFAKPGNSQLNFNSFWRHSIATAVCAKQLATLVKANQDYAFTAGLLHDIGKLVLATQFSEQYEQVMQLRIERDCYIEEAESEIMSTDHSDVGRILTEHWKFPEDMQQAVANHHNQDQSAETMLTSIVHIADIIAHALDLSGDEEELVPVIGVSAWEKLNLTDETLTHVFKNTEKQFEEFCQILIG</sequence>
<comment type="caution">
    <text evidence="2">The sequence shown here is derived from an EMBL/GenBank/DDBJ whole genome shotgun (WGS) entry which is preliminary data.</text>
</comment>
<protein>
    <submittedName>
        <fullName evidence="2">HD family phosphohydrolase</fullName>
    </submittedName>
</protein>
<gene>
    <name evidence="2" type="ORF">GCM10011396_10130</name>
</gene>
<dbReference type="PROSITE" id="PS51833">
    <property type="entry name" value="HDOD"/>
    <property type="match status" value="1"/>
</dbReference>
<evidence type="ECO:0000313" key="2">
    <source>
        <dbReference type="EMBL" id="GGC65118.1"/>
    </source>
</evidence>
<name>A0A916XD42_9BURK</name>
<dbReference type="Gene3D" id="1.10.3210.10">
    <property type="entry name" value="Hypothetical protein af1432"/>
    <property type="match status" value="1"/>
</dbReference>
<accession>A0A916XD42</accession>
<evidence type="ECO:0000259" key="1">
    <source>
        <dbReference type="PROSITE" id="PS51833"/>
    </source>
</evidence>
<dbReference type="SMART" id="SM00471">
    <property type="entry name" value="HDc"/>
    <property type="match status" value="1"/>
</dbReference>
<dbReference type="InterPro" id="IPR006675">
    <property type="entry name" value="HDIG_dom"/>
</dbReference>
<dbReference type="AlphaFoldDB" id="A0A916XD42"/>
<evidence type="ECO:0000313" key="3">
    <source>
        <dbReference type="Proteomes" id="UP000637423"/>
    </source>
</evidence>
<dbReference type="InterPro" id="IPR003607">
    <property type="entry name" value="HD/PDEase_dom"/>
</dbReference>
<dbReference type="Pfam" id="PF08668">
    <property type="entry name" value="HDOD"/>
    <property type="match status" value="1"/>
</dbReference>
<dbReference type="SUPFAM" id="SSF109604">
    <property type="entry name" value="HD-domain/PDEase-like"/>
    <property type="match status" value="1"/>
</dbReference>
<dbReference type="EMBL" id="BMED01000001">
    <property type="protein sequence ID" value="GGC65118.1"/>
    <property type="molecule type" value="Genomic_DNA"/>
</dbReference>
<proteinExistence type="predicted"/>
<dbReference type="Proteomes" id="UP000637423">
    <property type="component" value="Unassembled WGS sequence"/>
</dbReference>
<organism evidence="2 3">
    <name type="scientific">Undibacterium terreum</name>
    <dbReference type="NCBI Taxonomy" id="1224302"/>
    <lineage>
        <taxon>Bacteria</taxon>
        <taxon>Pseudomonadati</taxon>
        <taxon>Pseudomonadota</taxon>
        <taxon>Betaproteobacteria</taxon>
        <taxon>Burkholderiales</taxon>
        <taxon>Oxalobacteraceae</taxon>
        <taxon>Undibacterium</taxon>
    </lineage>
</organism>
<reference evidence="2" key="1">
    <citation type="journal article" date="2014" name="Int. J. Syst. Evol. Microbiol.">
        <title>Complete genome sequence of Corynebacterium casei LMG S-19264T (=DSM 44701T), isolated from a smear-ripened cheese.</title>
        <authorList>
            <consortium name="US DOE Joint Genome Institute (JGI-PGF)"/>
            <person name="Walter F."/>
            <person name="Albersmeier A."/>
            <person name="Kalinowski J."/>
            <person name="Ruckert C."/>
        </authorList>
    </citation>
    <scope>NUCLEOTIDE SEQUENCE</scope>
    <source>
        <strain evidence="2">CGMCC 1.10998</strain>
    </source>
</reference>
<feature type="domain" description="HDOD" evidence="1">
    <location>
        <begin position="15"/>
        <end position="209"/>
    </location>
</feature>
<dbReference type="NCBIfam" id="TIGR00277">
    <property type="entry name" value="HDIG"/>
    <property type="match status" value="1"/>
</dbReference>
<reference evidence="2" key="2">
    <citation type="submission" date="2020-09" db="EMBL/GenBank/DDBJ databases">
        <authorList>
            <person name="Sun Q."/>
            <person name="Zhou Y."/>
        </authorList>
    </citation>
    <scope>NUCLEOTIDE SEQUENCE</scope>
    <source>
        <strain evidence="2">CGMCC 1.10998</strain>
    </source>
</reference>
<dbReference type="InterPro" id="IPR052340">
    <property type="entry name" value="RNase_Y/CdgJ"/>
</dbReference>
<dbReference type="PANTHER" id="PTHR33525">
    <property type="match status" value="1"/>
</dbReference>